<dbReference type="Proteomes" id="UP000887579">
    <property type="component" value="Unplaced"/>
</dbReference>
<accession>A0AC34GS58</accession>
<proteinExistence type="predicted"/>
<protein>
    <submittedName>
        <fullName evidence="2">Uncharacterized protein</fullName>
    </submittedName>
</protein>
<evidence type="ECO:0000313" key="1">
    <source>
        <dbReference type="Proteomes" id="UP000887579"/>
    </source>
</evidence>
<reference evidence="2" key="1">
    <citation type="submission" date="2022-11" db="UniProtKB">
        <authorList>
            <consortium name="WormBaseParasite"/>
        </authorList>
    </citation>
    <scope>IDENTIFICATION</scope>
</reference>
<name>A0AC34GS58_9BILA</name>
<dbReference type="WBParaSite" id="ES5_v2.g7444.t1">
    <property type="protein sequence ID" value="ES5_v2.g7444.t1"/>
    <property type="gene ID" value="ES5_v2.g7444"/>
</dbReference>
<sequence length="242" mass="28145">MFNNATVKQWQKLQKLCKLFFLQHRYLIIQDIKLLSNTNNIFFGTDSLKLSATNPIFRYLQNIWLTGTFKAHSNIIHSTRLISKISHCDIHTLSVAHYLVETDFDILTASGNIKILSINGVVDESGDFIPVENIISKIPKAHNIEIRRSHVTRKTMRKLLGISHKAKLKNFMLQKVDDLVNVNDYYSFLKINAEKNAKFWVDFYDDDAHQSDSKKFRAMINKKLKSWQPQAEKPKFSKISLF</sequence>
<organism evidence="1 2">
    <name type="scientific">Panagrolaimus sp. ES5</name>
    <dbReference type="NCBI Taxonomy" id="591445"/>
    <lineage>
        <taxon>Eukaryota</taxon>
        <taxon>Metazoa</taxon>
        <taxon>Ecdysozoa</taxon>
        <taxon>Nematoda</taxon>
        <taxon>Chromadorea</taxon>
        <taxon>Rhabditida</taxon>
        <taxon>Tylenchina</taxon>
        <taxon>Panagrolaimomorpha</taxon>
        <taxon>Panagrolaimoidea</taxon>
        <taxon>Panagrolaimidae</taxon>
        <taxon>Panagrolaimus</taxon>
    </lineage>
</organism>
<evidence type="ECO:0000313" key="2">
    <source>
        <dbReference type="WBParaSite" id="ES5_v2.g7444.t1"/>
    </source>
</evidence>